<evidence type="ECO:0000256" key="1">
    <source>
        <dbReference type="ARBA" id="ARBA00022669"/>
    </source>
</evidence>
<keyword evidence="2" id="KW-0843">Virulence</keyword>
<dbReference type="AlphaFoldDB" id="A0A7S9KT85"/>
<dbReference type="PANTHER" id="PTHR34997:SF1">
    <property type="entry name" value="PEPTIDOGLYCAN-BINDING LYSIN DOMAIN"/>
    <property type="match status" value="1"/>
</dbReference>
<feature type="chain" id="PRO_5034070931" description="LysM domain-containing protein" evidence="5">
    <location>
        <begin position="20"/>
        <end position="312"/>
    </location>
</feature>
<feature type="signal peptide" evidence="5">
    <location>
        <begin position="1"/>
        <end position="19"/>
    </location>
</feature>
<reference evidence="7 8" key="1">
    <citation type="journal article" date="2018" name="PLoS Genet.">
        <title>Repeat elements organise 3D genome structure and mediate transcription in the filamentous fungus Epichloe festucae.</title>
        <authorList>
            <person name="Winter D.J."/>
            <person name="Ganley A.R.D."/>
            <person name="Young C.A."/>
            <person name="Liachko I."/>
            <person name="Schardl C.L."/>
            <person name="Dupont P.Y."/>
            <person name="Berry D."/>
            <person name="Ram A."/>
            <person name="Scott B."/>
            <person name="Cox M.P."/>
        </authorList>
    </citation>
    <scope>NUCLEOTIDE SEQUENCE [LARGE SCALE GENOMIC DNA]</scope>
    <source>
        <strain evidence="7 8">Fl1</strain>
    </source>
</reference>
<dbReference type="PROSITE" id="PS51782">
    <property type="entry name" value="LYSM"/>
    <property type="match status" value="3"/>
</dbReference>
<evidence type="ECO:0000256" key="2">
    <source>
        <dbReference type="ARBA" id="ARBA00023026"/>
    </source>
</evidence>
<dbReference type="CDD" id="cd00118">
    <property type="entry name" value="LysM"/>
    <property type="match status" value="2"/>
</dbReference>
<keyword evidence="8" id="KW-1185">Reference proteome</keyword>
<dbReference type="GO" id="GO:0008061">
    <property type="term" value="F:chitin binding"/>
    <property type="evidence" value="ECO:0007669"/>
    <property type="project" value="UniProtKB-KW"/>
</dbReference>
<feature type="domain" description="LysM" evidence="6">
    <location>
        <begin position="47"/>
        <end position="94"/>
    </location>
</feature>
<organism evidence="7 8">
    <name type="scientific">Epichloe festucae (strain Fl1)</name>
    <dbReference type="NCBI Taxonomy" id="877507"/>
    <lineage>
        <taxon>Eukaryota</taxon>
        <taxon>Fungi</taxon>
        <taxon>Dikarya</taxon>
        <taxon>Ascomycota</taxon>
        <taxon>Pezizomycotina</taxon>
        <taxon>Sordariomycetes</taxon>
        <taxon>Hypocreomycetidae</taxon>
        <taxon>Hypocreales</taxon>
        <taxon>Clavicipitaceae</taxon>
        <taxon>Epichloe</taxon>
    </lineage>
</organism>
<comment type="similarity">
    <text evidence="3">Belongs to the secreted LysM effector family.</text>
</comment>
<dbReference type="SMART" id="SM00257">
    <property type="entry name" value="LysM"/>
    <property type="match status" value="1"/>
</dbReference>
<evidence type="ECO:0000256" key="3">
    <source>
        <dbReference type="ARBA" id="ARBA00044955"/>
    </source>
</evidence>
<dbReference type="OrthoDB" id="4938478at2759"/>
<evidence type="ECO:0000313" key="7">
    <source>
        <dbReference type="EMBL" id="QPH01784.1"/>
    </source>
</evidence>
<dbReference type="Proteomes" id="UP000594364">
    <property type="component" value="Chromosome 3"/>
</dbReference>
<evidence type="ECO:0000256" key="5">
    <source>
        <dbReference type="SAM" id="SignalP"/>
    </source>
</evidence>
<keyword evidence="5" id="KW-0732">Signal</keyword>
<dbReference type="Gene3D" id="3.10.350.10">
    <property type="entry name" value="LysM domain"/>
    <property type="match status" value="3"/>
</dbReference>
<sequence>MKKSGVLSCFLAVSQIAGAVVVEIRHNQIRAGPKFEYDPATTKFCSFWYDNVDGRTSCKDIPDSWDITEEQWKRWNPSISESCDNFVIEKSYCVEASNEPEVPRPVSSTTSSTMSSAVQSSTTTSSTTSSNSSTTVSTTTQKDNGIPTPTPTQPGMVDNCDKFHKVQSGDTCDKIANSQGITVSEFTTWNADIGGQACTGLWRDTYVCVSVIGHEPKPTPSKPDNGIAIATPSPFQPDIGGEACTGLWLDTYVCVSVIDYKPTPLTQPGIEKSCNKLHKAVAGDTCQKIVDRYGDLALAEFYKWNPAVGNGK</sequence>
<dbReference type="PANTHER" id="PTHR34997">
    <property type="entry name" value="AM15"/>
    <property type="match status" value="1"/>
</dbReference>
<dbReference type="Pfam" id="PF01476">
    <property type="entry name" value="LysM"/>
    <property type="match status" value="1"/>
</dbReference>
<dbReference type="InterPro" id="IPR052210">
    <property type="entry name" value="LysM1-like"/>
</dbReference>
<feature type="domain" description="LysM" evidence="6">
    <location>
        <begin position="276"/>
        <end position="312"/>
    </location>
</feature>
<accession>A0A7S9KT85</accession>
<proteinExistence type="inferred from homology"/>
<dbReference type="InterPro" id="IPR036779">
    <property type="entry name" value="LysM_dom_sf"/>
</dbReference>
<feature type="region of interest" description="Disordered" evidence="4">
    <location>
        <begin position="98"/>
        <end position="157"/>
    </location>
</feature>
<feature type="compositionally biased region" description="Low complexity" evidence="4">
    <location>
        <begin position="106"/>
        <end position="140"/>
    </location>
</feature>
<dbReference type="SUPFAM" id="SSF54106">
    <property type="entry name" value="LysM domain"/>
    <property type="match status" value="1"/>
</dbReference>
<protein>
    <recommendedName>
        <fullName evidence="6">LysM domain-containing protein</fullName>
    </recommendedName>
</protein>
<keyword evidence="1" id="KW-0147">Chitin-binding</keyword>
<name>A0A7S9KT85_EPIFF</name>
<dbReference type="EMBL" id="CP031387">
    <property type="protein sequence ID" value="QPH01784.1"/>
    <property type="molecule type" value="Genomic_DNA"/>
</dbReference>
<gene>
    <name evidence="7" type="ORF">C2857_005987</name>
</gene>
<evidence type="ECO:0000259" key="6">
    <source>
        <dbReference type="PROSITE" id="PS51782"/>
    </source>
</evidence>
<feature type="domain" description="LysM" evidence="6">
    <location>
        <begin position="162"/>
        <end position="209"/>
    </location>
</feature>
<evidence type="ECO:0000256" key="4">
    <source>
        <dbReference type="SAM" id="MobiDB-lite"/>
    </source>
</evidence>
<evidence type="ECO:0000313" key="8">
    <source>
        <dbReference type="Proteomes" id="UP000594364"/>
    </source>
</evidence>
<dbReference type="InterPro" id="IPR018392">
    <property type="entry name" value="LysM"/>
</dbReference>